<evidence type="ECO:0000313" key="3">
    <source>
        <dbReference type="Proteomes" id="UP000253094"/>
    </source>
</evidence>
<keyword evidence="3" id="KW-1185">Reference proteome</keyword>
<dbReference type="InterPro" id="IPR001753">
    <property type="entry name" value="Enoyl-CoA_hydra/iso"/>
</dbReference>
<dbReference type="Proteomes" id="UP000253094">
    <property type="component" value="Unassembled WGS sequence"/>
</dbReference>
<organism evidence="2 3">
    <name type="scientific">Sphaerisporangium album</name>
    <dbReference type="NCBI Taxonomy" id="509200"/>
    <lineage>
        <taxon>Bacteria</taxon>
        <taxon>Bacillati</taxon>
        <taxon>Actinomycetota</taxon>
        <taxon>Actinomycetes</taxon>
        <taxon>Streptosporangiales</taxon>
        <taxon>Streptosporangiaceae</taxon>
        <taxon>Sphaerisporangium</taxon>
    </lineage>
</organism>
<dbReference type="Pfam" id="PF00378">
    <property type="entry name" value="ECH_1"/>
    <property type="match status" value="1"/>
</dbReference>
<protein>
    <submittedName>
        <fullName evidence="2">Enoyl-CoA hydratase</fullName>
    </submittedName>
</protein>
<dbReference type="AlphaFoldDB" id="A0A367F9P3"/>
<dbReference type="SUPFAM" id="SSF52096">
    <property type="entry name" value="ClpP/crotonase"/>
    <property type="match status" value="1"/>
</dbReference>
<accession>A0A367F9P3</accession>
<name>A0A367F9P3_9ACTN</name>
<dbReference type="PANTHER" id="PTHR42964:SF1">
    <property type="entry name" value="POLYKETIDE BIOSYNTHESIS ENOYL-COA HYDRATASE PKSH-RELATED"/>
    <property type="match status" value="1"/>
</dbReference>
<proteinExistence type="inferred from homology"/>
<sequence length="241" mass="26484">MELTTMSVILRLKIRDTLDAGSIAEIHDALDEAEGEPDCRILILEGGDGVFCTGLNLEGAAGQDASDGGAAFFGLLRRFTTTPRAVVAQVDGRAAGGGVGLAAASDFVYASERSAFSLPEALWGLLPCCVLPFLIRRAGFQKAYTMTFSTQPVPAVEAERFHLVDAVADDPRALVNRLAYRLTKLDESIIRDMKSYFREMWILSDEVEATAVKEFGRLMSAPEVRRRLTDYAAEKRFPWER</sequence>
<dbReference type="Gene3D" id="3.90.226.10">
    <property type="entry name" value="2-enoyl-CoA Hydratase, Chain A, domain 1"/>
    <property type="match status" value="1"/>
</dbReference>
<comment type="caution">
    <text evidence="2">The sequence shown here is derived from an EMBL/GenBank/DDBJ whole genome shotgun (WGS) entry which is preliminary data.</text>
</comment>
<gene>
    <name evidence="2" type="ORF">DQ384_27935</name>
</gene>
<dbReference type="PANTHER" id="PTHR42964">
    <property type="entry name" value="ENOYL-COA HYDRATASE"/>
    <property type="match status" value="1"/>
</dbReference>
<dbReference type="OrthoDB" id="153350at2"/>
<dbReference type="InterPro" id="IPR051683">
    <property type="entry name" value="Enoyl-CoA_Hydratase/Isomerase"/>
</dbReference>
<dbReference type="InterPro" id="IPR029045">
    <property type="entry name" value="ClpP/crotonase-like_dom_sf"/>
</dbReference>
<dbReference type="Gene3D" id="6.10.30.40">
    <property type="match status" value="1"/>
</dbReference>
<comment type="similarity">
    <text evidence="1">Belongs to the enoyl-CoA hydratase/isomerase family.</text>
</comment>
<dbReference type="GO" id="GO:0003824">
    <property type="term" value="F:catalytic activity"/>
    <property type="evidence" value="ECO:0007669"/>
    <property type="project" value="UniProtKB-ARBA"/>
</dbReference>
<dbReference type="CDD" id="cd06558">
    <property type="entry name" value="crotonase-like"/>
    <property type="match status" value="1"/>
</dbReference>
<dbReference type="EMBL" id="QOIL01000017">
    <property type="protein sequence ID" value="RCG27074.1"/>
    <property type="molecule type" value="Genomic_DNA"/>
</dbReference>
<evidence type="ECO:0000313" key="2">
    <source>
        <dbReference type="EMBL" id="RCG27074.1"/>
    </source>
</evidence>
<evidence type="ECO:0000256" key="1">
    <source>
        <dbReference type="ARBA" id="ARBA00005254"/>
    </source>
</evidence>
<reference evidence="2 3" key="1">
    <citation type="submission" date="2018-06" db="EMBL/GenBank/DDBJ databases">
        <title>Sphaerisporangium craniellae sp. nov., isolated from a marine sponge in the South China Sea.</title>
        <authorList>
            <person name="Li L."/>
        </authorList>
    </citation>
    <scope>NUCLEOTIDE SEQUENCE [LARGE SCALE GENOMIC DNA]</scope>
    <source>
        <strain evidence="2 3">CCTCC AA 208026</strain>
    </source>
</reference>